<comment type="caution">
    <text evidence="1">The sequence shown here is derived from an EMBL/GenBank/DDBJ whole genome shotgun (WGS) entry which is preliminary data.</text>
</comment>
<evidence type="ECO:0000313" key="1">
    <source>
        <dbReference type="EMBL" id="KKL57395.1"/>
    </source>
</evidence>
<name>A0A0F9FJH9_9ZZZZ</name>
<proteinExistence type="predicted"/>
<accession>A0A0F9FJH9</accession>
<reference evidence="1" key="1">
    <citation type="journal article" date="2015" name="Nature">
        <title>Complex archaea that bridge the gap between prokaryotes and eukaryotes.</title>
        <authorList>
            <person name="Spang A."/>
            <person name="Saw J.H."/>
            <person name="Jorgensen S.L."/>
            <person name="Zaremba-Niedzwiedzka K."/>
            <person name="Martijn J."/>
            <person name="Lind A.E."/>
            <person name="van Eijk R."/>
            <person name="Schleper C."/>
            <person name="Guy L."/>
            <person name="Ettema T.J."/>
        </authorList>
    </citation>
    <scope>NUCLEOTIDE SEQUENCE</scope>
</reference>
<organism evidence="1">
    <name type="scientific">marine sediment metagenome</name>
    <dbReference type="NCBI Taxonomy" id="412755"/>
    <lineage>
        <taxon>unclassified sequences</taxon>
        <taxon>metagenomes</taxon>
        <taxon>ecological metagenomes</taxon>
    </lineage>
</organism>
<dbReference type="EMBL" id="LAZR01030181">
    <property type="protein sequence ID" value="KKL57395.1"/>
    <property type="molecule type" value="Genomic_DNA"/>
</dbReference>
<gene>
    <name evidence="1" type="ORF">LCGC14_2235850</name>
</gene>
<protein>
    <submittedName>
        <fullName evidence="1">Uncharacterized protein</fullName>
    </submittedName>
</protein>
<dbReference type="AlphaFoldDB" id="A0A0F9FJH9"/>
<sequence length="144" mass="15008">MGDRRATLPGIHTIRSTIPGVVLGSDEDRAIWCNPFDSRGKVVACRVIPDALHSGADTNNMQLGLVNKGLLGVGTTVVAPQKAYASGIDLVAFKPDVIPVSATAVDVIIDEGEVLAFSKDENGTGLASPDLVVEVDIEFVGPTI</sequence>